<feature type="transmembrane region" description="Helical" evidence="1">
    <location>
        <begin position="98"/>
        <end position="116"/>
    </location>
</feature>
<keyword evidence="1" id="KW-1133">Transmembrane helix</keyword>
<organism evidence="2 3">
    <name type="scientific">Sphingomonas cavernae</name>
    <dbReference type="NCBI Taxonomy" id="2320861"/>
    <lineage>
        <taxon>Bacteria</taxon>
        <taxon>Pseudomonadati</taxon>
        <taxon>Pseudomonadota</taxon>
        <taxon>Alphaproteobacteria</taxon>
        <taxon>Sphingomonadales</taxon>
        <taxon>Sphingomonadaceae</taxon>
        <taxon>Sphingomonas</taxon>
    </lineage>
</organism>
<keyword evidence="1" id="KW-0812">Transmembrane</keyword>
<evidence type="ECO:0000256" key="1">
    <source>
        <dbReference type="SAM" id="Phobius"/>
    </source>
</evidence>
<keyword evidence="1" id="KW-0472">Membrane</keyword>
<keyword evidence="3" id="KW-1185">Reference proteome</keyword>
<sequence length="117" mass="12547">MADLKPARGMQVLTADGELIGTVENGSPEGLVIKRLGSAEGELQTIPHDWVDSVDRQVRLNRTGGEAAAGLKAKAFEREAHPGRGKQDGRTGFRIGPAIWLILVLVVIAIALLILMR</sequence>
<protein>
    <submittedName>
        <fullName evidence="2">DUF2171 domain-containing protein</fullName>
    </submittedName>
</protein>
<proteinExistence type="predicted"/>
<accession>A0A418W755</accession>
<dbReference type="Proteomes" id="UP000286100">
    <property type="component" value="Unassembled WGS sequence"/>
</dbReference>
<dbReference type="InterPro" id="IPR018684">
    <property type="entry name" value="DUF2171"/>
</dbReference>
<dbReference type="AlphaFoldDB" id="A0A418W755"/>
<dbReference type="OrthoDB" id="9803697at2"/>
<gene>
    <name evidence="2" type="ORF">D3876_18555</name>
</gene>
<comment type="caution">
    <text evidence="2">The sequence shown here is derived from an EMBL/GenBank/DDBJ whole genome shotgun (WGS) entry which is preliminary data.</text>
</comment>
<evidence type="ECO:0000313" key="2">
    <source>
        <dbReference type="EMBL" id="RJF85861.1"/>
    </source>
</evidence>
<dbReference type="EMBL" id="QYUM01000004">
    <property type="protein sequence ID" value="RJF85861.1"/>
    <property type="molecule type" value="Genomic_DNA"/>
</dbReference>
<dbReference type="SUPFAM" id="SSF50346">
    <property type="entry name" value="PRC-barrel domain"/>
    <property type="match status" value="1"/>
</dbReference>
<evidence type="ECO:0000313" key="3">
    <source>
        <dbReference type="Proteomes" id="UP000286100"/>
    </source>
</evidence>
<dbReference type="InterPro" id="IPR011033">
    <property type="entry name" value="PRC_barrel-like_sf"/>
</dbReference>
<dbReference type="RefSeq" id="WP_119765019.1">
    <property type="nucleotide sequence ID" value="NZ_QYUM01000004.1"/>
</dbReference>
<dbReference type="Pfam" id="PF09939">
    <property type="entry name" value="DUF2171"/>
    <property type="match status" value="1"/>
</dbReference>
<reference evidence="2 3" key="1">
    <citation type="submission" date="2018-09" db="EMBL/GenBank/DDBJ databases">
        <authorList>
            <person name="Zhu H."/>
        </authorList>
    </citation>
    <scope>NUCLEOTIDE SEQUENCE [LARGE SCALE GENOMIC DNA]</scope>
    <source>
        <strain evidence="2 3">K2R01-6</strain>
    </source>
</reference>
<name>A0A418W755_9SPHN</name>